<dbReference type="InterPro" id="IPR000297">
    <property type="entry name" value="PPIase_PpiC"/>
</dbReference>
<dbReference type="PANTHER" id="PTHR47529:SF1">
    <property type="entry name" value="PERIPLASMIC CHAPERONE PPID"/>
    <property type="match status" value="1"/>
</dbReference>
<evidence type="ECO:0000256" key="3">
    <source>
        <dbReference type="ARBA" id="ARBA00022519"/>
    </source>
</evidence>
<evidence type="ECO:0000256" key="8">
    <source>
        <dbReference type="ARBA" id="ARBA00038408"/>
    </source>
</evidence>
<keyword evidence="2" id="KW-1003">Cell membrane</keyword>
<sequence>MFHSVNKFRTPVTILLSLIAVSFMGYGFVSLQGISRDNYIVKVGDQIITRYALDQAVQNTEAAGEPASREAVFQTLLQRAYLLEGAKQLGIVVSDEQIKQIVVDNPQFHDTSGKFDPKLFQAYLTNTRQSEESFMQAQRENLSVAALLQTLNSNAVSDFQAQQVINAVLAPRSTRAYVLNPQAFADKVKADDAALKKYYEANKKDYLLPQGAKFEYIVLSPKDIAGKQSVSDAEIEAAYNASKGSLKPKRRVSHILIEAPKSADAATREKARAEAEKIAAEAKAHPEQFAEIAKRASQDVGSAANGGDLGEIAQDGKIGSKALEDAAFALNKGEVSGVVESDFGYHVLRVTDIADVSLAAQKDSIRSSLQAKKAQQEYNKQREALSEAVFSARDKLQPAAQQFGLTVQTQNEWTTRANAGSLKIPAAVAEALLAGDVFSKKLNSAAINVDGETWFVRPTETRTESTETFEQAKPRVAERFKLAESRRLALEHAKNLQKELAAGNNPAVAWSTVEQVVPLQVRANLSDDAYFAFMQAIPKNGKPAYAVLDMPAAPQLVEVQSIQTAGNPQALANAKQTLAQEMGESLIQNYIESLAASIKTQQGIEKVSGE</sequence>
<gene>
    <name evidence="14" type="ORF">JDW22_00165</name>
</gene>
<dbReference type="InterPro" id="IPR052029">
    <property type="entry name" value="PpiD_chaperone"/>
</dbReference>
<evidence type="ECO:0000256" key="2">
    <source>
        <dbReference type="ARBA" id="ARBA00022475"/>
    </source>
</evidence>
<keyword evidence="4 12" id="KW-0812">Transmembrane</keyword>
<evidence type="ECO:0000256" key="5">
    <source>
        <dbReference type="ARBA" id="ARBA00022989"/>
    </source>
</evidence>
<evidence type="ECO:0000259" key="13">
    <source>
        <dbReference type="PROSITE" id="PS50198"/>
    </source>
</evidence>
<evidence type="ECO:0000256" key="12">
    <source>
        <dbReference type="SAM" id="Phobius"/>
    </source>
</evidence>
<comment type="similarity">
    <text evidence="8">Belongs to the PpiD chaperone family.</text>
</comment>
<name>A0ABS1BPB6_9NEIS</name>
<evidence type="ECO:0000256" key="6">
    <source>
        <dbReference type="ARBA" id="ARBA00023136"/>
    </source>
</evidence>
<keyword evidence="5 12" id="KW-1133">Transmembrane helix</keyword>
<keyword evidence="11" id="KW-0413">Isomerase</keyword>
<comment type="subcellular location">
    <subcellularLocation>
        <location evidence="1">Cell inner membrane</location>
        <topology evidence="1">Single-pass type II membrane protein</topology>
        <orientation evidence="1">Periplasmic side</orientation>
    </subcellularLocation>
</comment>
<evidence type="ECO:0000256" key="1">
    <source>
        <dbReference type="ARBA" id="ARBA00004382"/>
    </source>
</evidence>
<evidence type="ECO:0000313" key="15">
    <source>
        <dbReference type="Proteomes" id="UP000614058"/>
    </source>
</evidence>
<keyword evidence="7" id="KW-0143">Chaperone</keyword>
<dbReference type="Pfam" id="PF00639">
    <property type="entry name" value="Rotamase"/>
    <property type="match status" value="1"/>
</dbReference>
<dbReference type="PANTHER" id="PTHR47529">
    <property type="entry name" value="PEPTIDYL-PROLYL CIS-TRANS ISOMERASE D"/>
    <property type="match status" value="1"/>
</dbReference>
<dbReference type="Pfam" id="PF13624">
    <property type="entry name" value="SurA_N_3"/>
    <property type="match status" value="1"/>
</dbReference>
<dbReference type="Proteomes" id="UP000614058">
    <property type="component" value="Unassembled WGS sequence"/>
</dbReference>
<dbReference type="EMBL" id="JAEHNZ010000001">
    <property type="protein sequence ID" value="MBK0395032.1"/>
    <property type="molecule type" value="Genomic_DNA"/>
</dbReference>
<feature type="domain" description="PpiC" evidence="13">
    <location>
        <begin position="247"/>
        <end position="352"/>
    </location>
</feature>
<dbReference type="SUPFAM" id="SSF54534">
    <property type="entry name" value="FKBP-like"/>
    <property type="match status" value="1"/>
</dbReference>
<evidence type="ECO:0000256" key="7">
    <source>
        <dbReference type="ARBA" id="ARBA00023186"/>
    </source>
</evidence>
<evidence type="ECO:0000256" key="10">
    <source>
        <dbReference type="ARBA" id="ARBA00042775"/>
    </source>
</evidence>
<accession>A0ABS1BPB6</accession>
<evidence type="ECO:0000256" key="9">
    <source>
        <dbReference type="ARBA" id="ARBA00040743"/>
    </source>
</evidence>
<reference evidence="14 15" key="1">
    <citation type="journal article" date="2021" name="Pathogens">
        <title>Isolation and Characterization of Kingella bonacorsii sp. nov., A Novel Kingella Species Detected in a Stable Periodontitis Subject.</title>
        <authorList>
            <person name="Antezack A."/>
            <person name="Boxberger M."/>
            <person name="Rolland C."/>
            <person name="Monnet-Corti V."/>
            <person name="La Scola B."/>
        </authorList>
    </citation>
    <scope>NUCLEOTIDE SEQUENCE [LARGE SCALE GENOMIC DNA]</scope>
    <source>
        <strain evidence="14 15">Marseille-Q4569</strain>
    </source>
</reference>
<evidence type="ECO:0000256" key="4">
    <source>
        <dbReference type="ARBA" id="ARBA00022692"/>
    </source>
</evidence>
<keyword evidence="11" id="KW-0697">Rotamase</keyword>
<dbReference type="Gene3D" id="1.10.4030.10">
    <property type="entry name" value="Porin chaperone SurA, peptide-binding domain"/>
    <property type="match status" value="1"/>
</dbReference>
<keyword evidence="15" id="KW-1185">Reference proteome</keyword>
<organism evidence="14 15">
    <name type="scientific">Kingella bonacorsii</name>
    <dbReference type="NCBI Taxonomy" id="2796361"/>
    <lineage>
        <taxon>Bacteria</taxon>
        <taxon>Pseudomonadati</taxon>
        <taxon>Pseudomonadota</taxon>
        <taxon>Betaproteobacteria</taxon>
        <taxon>Neisseriales</taxon>
        <taxon>Neisseriaceae</taxon>
        <taxon>Kingella</taxon>
    </lineage>
</organism>
<dbReference type="SUPFAM" id="SSF109998">
    <property type="entry name" value="Triger factor/SurA peptide-binding domain-like"/>
    <property type="match status" value="1"/>
</dbReference>
<protein>
    <recommendedName>
        <fullName evidence="9">Periplasmic chaperone PpiD</fullName>
    </recommendedName>
    <alternativeName>
        <fullName evidence="10">Periplasmic folding chaperone</fullName>
    </alternativeName>
</protein>
<keyword evidence="3" id="KW-0997">Cell inner membrane</keyword>
<evidence type="ECO:0000313" key="14">
    <source>
        <dbReference type="EMBL" id="MBK0395032.1"/>
    </source>
</evidence>
<proteinExistence type="inferred from homology"/>
<dbReference type="InterPro" id="IPR027304">
    <property type="entry name" value="Trigger_fact/SurA_dom_sf"/>
</dbReference>
<evidence type="ECO:0000256" key="11">
    <source>
        <dbReference type="PROSITE-ProRule" id="PRU00278"/>
    </source>
</evidence>
<feature type="transmembrane region" description="Helical" evidence="12">
    <location>
        <begin position="12"/>
        <end position="29"/>
    </location>
</feature>
<dbReference type="InterPro" id="IPR046357">
    <property type="entry name" value="PPIase_dom_sf"/>
</dbReference>
<dbReference type="Gene3D" id="3.10.50.40">
    <property type="match status" value="1"/>
</dbReference>
<keyword evidence="6 12" id="KW-0472">Membrane</keyword>
<dbReference type="PROSITE" id="PS50198">
    <property type="entry name" value="PPIC_PPIASE_2"/>
    <property type="match status" value="1"/>
</dbReference>
<comment type="caution">
    <text evidence="14">The sequence shown here is derived from an EMBL/GenBank/DDBJ whole genome shotgun (WGS) entry which is preliminary data.</text>
</comment>